<evidence type="ECO:0000256" key="3">
    <source>
        <dbReference type="ARBA" id="ARBA00023163"/>
    </source>
</evidence>
<evidence type="ECO:0000256" key="2">
    <source>
        <dbReference type="ARBA" id="ARBA00023015"/>
    </source>
</evidence>
<evidence type="ECO:0000256" key="4">
    <source>
        <dbReference type="ARBA" id="ARBA00023242"/>
    </source>
</evidence>
<accession>A0A9R1VTQ1</accession>
<organism evidence="7 8">
    <name type="scientific">Lactuca sativa</name>
    <name type="common">Garden lettuce</name>
    <dbReference type="NCBI Taxonomy" id="4236"/>
    <lineage>
        <taxon>Eukaryota</taxon>
        <taxon>Viridiplantae</taxon>
        <taxon>Streptophyta</taxon>
        <taxon>Embryophyta</taxon>
        <taxon>Tracheophyta</taxon>
        <taxon>Spermatophyta</taxon>
        <taxon>Magnoliopsida</taxon>
        <taxon>eudicotyledons</taxon>
        <taxon>Gunneridae</taxon>
        <taxon>Pentapetalae</taxon>
        <taxon>asterids</taxon>
        <taxon>campanulids</taxon>
        <taxon>Asterales</taxon>
        <taxon>Asteraceae</taxon>
        <taxon>Cichorioideae</taxon>
        <taxon>Cichorieae</taxon>
        <taxon>Lactucinae</taxon>
        <taxon>Lactuca</taxon>
    </lineage>
</organism>
<feature type="domain" description="BHLH" evidence="6">
    <location>
        <begin position="162"/>
        <end position="212"/>
    </location>
</feature>
<dbReference type="InterPro" id="IPR024097">
    <property type="entry name" value="bHLH_ZIP_TF"/>
</dbReference>
<dbReference type="Proteomes" id="UP000235145">
    <property type="component" value="Unassembled WGS sequence"/>
</dbReference>
<dbReference type="GO" id="GO:0005634">
    <property type="term" value="C:nucleus"/>
    <property type="evidence" value="ECO:0000318"/>
    <property type="project" value="GO_Central"/>
</dbReference>
<evidence type="ECO:0000313" key="8">
    <source>
        <dbReference type="Proteomes" id="UP000235145"/>
    </source>
</evidence>
<dbReference type="Gene3D" id="4.10.280.10">
    <property type="entry name" value="Helix-loop-helix DNA-binding domain"/>
    <property type="match status" value="1"/>
</dbReference>
<evidence type="ECO:0000313" key="7">
    <source>
        <dbReference type="EMBL" id="KAJ0210675.1"/>
    </source>
</evidence>
<proteinExistence type="predicted"/>
<dbReference type="AlphaFoldDB" id="A0A9R1VTQ1"/>
<dbReference type="InterPro" id="IPR011598">
    <property type="entry name" value="bHLH_dom"/>
</dbReference>
<dbReference type="InterPro" id="IPR036638">
    <property type="entry name" value="HLH_DNA-bd_sf"/>
</dbReference>
<gene>
    <name evidence="7" type="ORF">LSAT_V11C400163830</name>
</gene>
<dbReference type="PANTHER" id="PTHR12565:SF367">
    <property type="entry name" value="TRANSCRIPTION FACTOR BHLH75"/>
    <property type="match status" value="1"/>
</dbReference>
<dbReference type="SUPFAM" id="SSF47459">
    <property type="entry name" value="HLH, helix-loop-helix DNA-binding domain"/>
    <property type="match status" value="1"/>
</dbReference>
<dbReference type="PANTHER" id="PTHR12565">
    <property type="entry name" value="STEROL REGULATORY ELEMENT-BINDING PROTEIN"/>
    <property type="match status" value="1"/>
</dbReference>
<sequence length="273" mass="30731">MVDEITLEITSKMELLDNNMKTAVENFNSSDVNFHGFMPMQSGDNFSDHHLRPQRSHPLPFMPVQQDSINSIQSFAFNGDHQSGAVYDSINHFPTMVETCVLQRDAGMATIVESFMNSNPPLYDPGCIGENKGYGGKKRKKNKEASGEKPKDVVHVRAKRGEATDSHSLAERLRREKINEKLRRLQDLVPGCYKTMGMAVMLDVIINYVGSLQHQIEFLSMKLSAASMFYDFNTSEMDPLDAMKGNGHETQVIEKMIGEGYGDLPRFQSTWSP</sequence>
<keyword evidence="3" id="KW-0804">Transcription</keyword>
<dbReference type="PROSITE" id="PS50888">
    <property type="entry name" value="BHLH"/>
    <property type="match status" value="1"/>
</dbReference>
<dbReference type="EMBL" id="NBSK02000004">
    <property type="protein sequence ID" value="KAJ0210675.1"/>
    <property type="molecule type" value="Genomic_DNA"/>
</dbReference>
<dbReference type="Pfam" id="PF00010">
    <property type="entry name" value="HLH"/>
    <property type="match status" value="1"/>
</dbReference>
<dbReference type="GO" id="GO:0003700">
    <property type="term" value="F:DNA-binding transcription factor activity"/>
    <property type="evidence" value="ECO:0000318"/>
    <property type="project" value="GO_Central"/>
</dbReference>
<comment type="subcellular location">
    <subcellularLocation>
        <location evidence="1">Nucleus</location>
    </subcellularLocation>
</comment>
<evidence type="ECO:0000256" key="5">
    <source>
        <dbReference type="SAM" id="MobiDB-lite"/>
    </source>
</evidence>
<keyword evidence="2" id="KW-0805">Transcription regulation</keyword>
<reference evidence="7 8" key="1">
    <citation type="journal article" date="2017" name="Nat. Commun.">
        <title>Genome assembly with in vitro proximity ligation data and whole-genome triplication in lettuce.</title>
        <authorList>
            <person name="Reyes-Chin-Wo S."/>
            <person name="Wang Z."/>
            <person name="Yang X."/>
            <person name="Kozik A."/>
            <person name="Arikit S."/>
            <person name="Song C."/>
            <person name="Xia L."/>
            <person name="Froenicke L."/>
            <person name="Lavelle D.O."/>
            <person name="Truco M.J."/>
            <person name="Xia R."/>
            <person name="Zhu S."/>
            <person name="Xu C."/>
            <person name="Xu H."/>
            <person name="Xu X."/>
            <person name="Cox K."/>
            <person name="Korf I."/>
            <person name="Meyers B.C."/>
            <person name="Michelmore R.W."/>
        </authorList>
    </citation>
    <scope>NUCLEOTIDE SEQUENCE [LARGE SCALE GENOMIC DNA]</scope>
    <source>
        <strain evidence="8">cv. Salinas</strain>
        <tissue evidence="7">Seedlings</tissue>
    </source>
</reference>
<feature type="region of interest" description="Disordered" evidence="5">
    <location>
        <begin position="133"/>
        <end position="153"/>
    </location>
</feature>
<dbReference type="SMART" id="SM00353">
    <property type="entry name" value="HLH"/>
    <property type="match status" value="1"/>
</dbReference>
<dbReference type="GO" id="GO:0046983">
    <property type="term" value="F:protein dimerization activity"/>
    <property type="evidence" value="ECO:0007669"/>
    <property type="project" value="InterPro"/>
</dbReference>
<evidence type="ECO:0000259" key="6">
    <source>
        <dbReference type="PROSITE" id="PS50888"/>
    </source>
</evidence>
<name>A0A9R1VTQ1_LACSA</name>
<evidence type="ECO:0000256" key="1">
    <source>
        <dbReference type="ARBA" id="ARBA00004123"/>
    </source>
</evidence>
<protein>
    <recommendedName>
        <fullName evidence="6">BHLH domain-containing protein</fullName>
    </recommendedName>
</protein>
<keyword evidence="4" id="KW-0539">Nucleus</keyword>
<comment type="caution">
    <text evidence="7">The sequence shown here is derived from an EMBL/GenBank/DDBJ whole genome shotgun (WGS) entry which is preliminary data.</text>
</comment>
<feature type="compositionally biased region" description="Basic and acidic residues" evidence="5">
    <location>
        <begin position="143"/>
        <end position="153"/>
    </location>
</feature>
<keyword evidence="8" id="KW-1185">Reference proteome</keyword>